<dbReference type="RefSeq" id="WP_236066885.1">
    <property type="nucleotide sequence ID" value="NZ_CAJNBK010000008.1"/>
</dbReference>
<gene>
    <name evidence="1" type="ORF">R69888_03472</name>
</gene>
<protein>
    <recommendedName>
        <fullName evidence="3">Sugar ABC transporter ATPase</fullName>
    </recommendedName>
</protein>
<sequence length="171" mass="18138">MRAVGILELAAFLAVTLLRLNGGFVAKHDVAFNRVAFRSRPKFPCTIGDADDRTMKRLLLLAPAAAATALLAACGSSSGPARDASQPMMYVSSQRAPAYIADCLESKLSRARMSHVGDATEIAVGSDSNNSYFVTLTPFNAGSVIKVMHPANAPDDPPEPEMRVDIARCAT</sequence>
<dbReference type="Proteomes" id="UP000672526">
    <property type="component" value="Unassembled WGS sequence"/>
</dbReference>
<dbReference type="EMBL" id="CAJNBK010000008">
    <property type="protein sequence ID" value="CAE6762238.1"/>
    <property type="molecule type" value="Genomic_DNA"/>
</dbReference>
<keyword evidence="2" id="KW-1185">Reference proteome</keyword>
<comment type="caution">
    <text evidence="1">The sequence shown here is derived from an EMBL/GenBank/DDBJ whole genome shotgun (WGS) entry which is preliminary data.</text>
</comment>
<reference evidence="1 2" key="1">
    <citation type="submission" date="2021-02" db="EMBL/GenBank/DDBJ databases">
        <authorList>
            <person name="Vanwijnsberghe S."/>
        </authorList>
    </citation>
    <scope>NUCLEOTIDE SEQUENCE [LARGE SCALE GENOMIC DNA]</scope>
    <source>
        <strain evidence="1 2">LMG 31837</strain>
    </source>
</reference>
<accession>A0ABN7LRN1</accession>
<organism evidence="1 2">
    <name type="scientific">Paraburkholderia haematera</name>
    <dbReference type="NCBI Taxonomy" id="2793077"/>
    <lineage>
        <taxon>Bacteria</taxon>
        <taxon>Pseudomonadati</taxon>
        <taxon>Pseudomonadota</taxon>
        <taxon>Betaproteobacteria</taxon>
        <taxon>Burkholderiales</taxon>
        <taxon>Burkholderiaceae</taxon>
        <taxon>Paraburkholderia</taxon>
    </lineage>
</organism>
<proteinExistence type="predicted"/>
<evidence type="ECO:0008006" key="3">
    <source>
        <dbReference type="Google" id="ProtNLM"/>
    </source>
</evidence>
<name>A0ABN7LRN1_9BURK</name>
<evidence type="ECO:0000313" key="1">
    <source>
        <dbReference type="EMBL" id="CAE6762238.1"/>
    </source>
</evidence>
<evidence type="ECO:0000313" key="2">
    <source>
        <dbReference type="Proteomes" id="UP000672526"/>
    </source>
</evidence>